<dbReference type="Proteomes" id="UP001230051">
    <property type="component" value="Unassembled WGS sequence"/>
</dbReference>
<keyword evidence="3 7" id="KW-0675">Receptor</keyword>
<keyword evidence="8" id="KW-1185">Reference proteome</keyword>
<sequence>MGLSTKYSYHQINHGDSARRPKTDPRNVLRRYLLLKYIQYLILPSSNFLASVFGMLGSVYTAVALRSPSISRKSTTVFISHLVQADVLVLIRIAELLQGYTDVKLLAGGPSFLEGLCHNLLNANEHASLLLLSCLSLEVLLITLLPAESRGLRTVRWARLACTLIWVAVLGELAVLQAAESLQRAGLSFHGDHSLDFLLLQGCVWAAPLLRMVSRVLGVLLWLGNAYVYYRVYCRAPLRRKSC</sequence>
<dbReference type="PANTHER" id="PTHR24232">
    <property type="entry name" value="G-PROTEIN COUPLED RECEPTOR"/>
    <property type="match status" value="1"/>
</dbReference>
<gene>
    <name evidence="7" type="ORF">AOXY_G12188</name>
</gene>
<dbReference type="GO" id="GO:0007200">
    <property type="term" value="P:phospholipase C-activating G protein-coupled receptor signaling pathway"/>
    <property type="evidence" value="ECO:0007669"/>
    <property type="project" value="TreeGrafter"/>
</dbReference>
<evidence type="ECO:0000313" key="7">
    <source>
        <dbReference type="EMBL" id="KAK1167420.1"/>
    </source>
</evidence>
<dbReference type="AlphaFoldDB" id="A0AAD8DDN1"/>
<evidence type="ECO:0000256" key="5">
    <source>
        <dbReference type="ARBA" id="ARBA00023224"/>
    </source>
</evidence>
<dbReference type="SUPFAM" id="SSF81321">
    <property type="entry name" value="Family A G protein-coupled receptor-like"/>
    <property type="match status" value="1"/>
</dbReference>
<dbReference type="GO" id="GO:0005886">
    <property type="term" value="C:plasma membrane"/>
    <property type="evidence" value="ECO:0007669"/>
    <property type="project" value="TreeGrafter"/>
</dbReference>
<evidence type="ECO:0000256" key="2">
    <source>
        <dbReference type="ARBA" id="ARBA00023040"/>
    </source>
</evidence>
<dbReference type="EMBL" id="JAGXEW010000010">
    <property type="protein sequence ID" value="KAK1167420.1"/>
    <property type="molecule type" value="Genomic_DNA"/>
</dbReference>
<name>A0AAD8DDN1_ACIOX</name>
<evidence type="ECO:0000256" key="4">
    <source>
        <dbReference type="ARBA" id="ARBA00023180"/>
    </source>
</evidence>
<comment type="caution">
    <text evidence="7">The sequence shown here is derived from an EMBL/GenBank/DDBJ whole genome shotgun (WGS) entry which is preliminary data.</text>
</comment>
<keyword evidence="5" id="KW-0807">Transducer</keyword>
<protein>
    <submittedName>
        <fullName evidence="7">Lysophosphatidic acid receptor 6-like</fullName>
    </submittedName>
</protein>
<proteinExistence type="predicted"/>
<evidence type="ECO:0000256" key="1">
    <source>
        <dbReference type="ARBA" id="ARBA00004141"/>
    </source>
</evidence>
<dbReference type="GO" id="GO:0004930">
    <property type="term" value="F:G protein-coupled receptor activity"/>
    <property type="evidence" value="ECO:0007669"/>
    <property type="project" value="UniProtKB-KW"/>
</dbReference>
<keyword evidence="6" id="KW-0812">Transmembrane</keyword>
<keyword evidence="6" id="KW-1133">Transmembrane helix</keyword>
<organism evidence="7 8">
    <name type="scientific">Acipenser oxyrinchus oxyrinchus</name>
    <dbReference type="NCBI Taxonomy" id="40147"/>
    <lineage>
        <taxon>Eukaryota</taxon>
        <taxon>Metazoa</taxon>
        <taxon>Chordata</taxon>
        <taxon>Craniata</taxon>
        <taxon>Vertebrata</taxon>
        <taxon>Euteleostomi</taxon>
        <taxon>Actinopterygii</taxon>
        <taxon>Chondrostei</taxon>
        <taxon>Acipenseriformes</taxon>
        <taxon>Acipenseridae</taxon>
        <taxon>Acipenser</taxon>
    </lineage>
</organism>
<comment type="subcellular location">
    <subcellularLocation>
        <location evidence="1">Membrane</location>
        <topology evidence="1">Multi-pass membrane protein</topology>
    </subcellularLocation>
</comment>
<accession>A0AAD8DDN1</accession>
<feature type="transmembrane region" description="Helical" evidence="6">
    <location>
        <begin position="37"/>
        <end position="63"/>
    </location>
</feature>
<evidence type="ECO:0000256" key="6">
    <source>
        <dbReference type="SAM" id="Phobius"/>
    </source>
</evidence>
<reference evidence="7" key="1">
    <citation type="submission" date="2022-02" db="EMBL/GenBank/DDBJ databases">
        <title>Atlantic sturgeon de novo genome assembly.</title>
        <authorList>
            <person name="Stock M."/>
            <person name="Klopp C."/>
            <person name="Guiguen Y."/>
            <person name="Cabau C."/>
            <person name="Parinello H."/>
            <person name="Santidrian Yebra-Pimentel E."/>
            <person name="Kuhl H."/>
            <person name="Dirks R.P."/>
            <person name="Guessner J."/>
            <person name="Wuertz S."/>
            <person name="Du K."/>
            <person name="Schartl M."/>
        </authorList>
    </citation>
    <scope>NUCLEOTIDE SEQUENCE</scope>
    <source>
        <strain evidence="7">STURGEONOMICS-FGT-2020</strain>
        <tissue evidence="7">Whole blood</tissue>
    </source>
</reference>
<keyword evidence="4" id="KW-0325">Glycoprotein</keyword>
<dbReference type="GO" id="GO:0035025">
    <property type="term" value="P:positive regulation of Rho protein signal transduction"/>
    <property type="evidence" value="ECO:0007669"/>
    <property type="project" value="TreeGrafter"/>
</dbReference>
<keyword evidence="6" id="KW-0472">Membrane</keyword>
<keyword evidence="2" id="KW-0297">G-protein coupled receptor</keyword>
<evidence type="ECO:0000313" key="8">
    <source>
        <dbReference type="Proteomes" id="UP001230051"/>
    </source>
</evidence>
<dbReference type="PANTHER" id="PTHR24232:SF83">
    <property type="entry name" value="GENE 5127-RELATED"/>
    <property type="match status" value="1"/>
</dbReference>
<feature type="transmembrane region" description="Helical" evidence="6">
    <location>
        <begin position="199"/>
        <end position="230"/>
    </location>
</feature>
<feature type="transmembrane region" description="Helical" evidence="6">
    <location>
        <begin position="157"/>
        <end position="179"/>
    </location>
</feature>
<evidence type="ECO:0000256" key="3">
    <source>
        <dbReference type="ARBA" id="ARBA00023170"/>
    </source>
</evidence>
<dbReference type="Gene3D" id="1.20.1070.10">
    <property type="entry name" value="Rhodopsin 7-helix transmembrane proteins"/>
    <property type="match status" value="1"/>
</dbReference>